<keyword evidence="2" id="KW-1185">Reference proteome</keyword>
<accession>A0ACB8TB99</accession>
<evidence type="ECO:0000313" key="1">
    <source>
        <dbReference type="EMBL" id="KAI0065827.1"/>
    </source>
</evidence>
<reference evidence="1" key="1">
    <citation type="submission" date="2021-03" db="EMBL/GenBank/DDBJ databases">
        <authorList>
            <consortium name="DOE Joint Genome Institute"/>
            <person name="Ahrendt S."/>
            <person name="Looney B.P."/>
            <person name="Miyauchi S."/>
            <person name="Morin E."/>
            <person name="Drula E."/>
            <person name="Courty P.E."/>
            <person name="Chicoki N."/>
            <person name="Fauchery L."/>
            <person name="Kohler A."/>
            <person name="Kuo A."/>
            <person name="Labutti K."/>
            <person name="Pangilinan J."/>
            <person name="Lipzen A."/>
            <person name="Riley R."/>
            <person name="Andreopoulos W."/>
            <person name="He G."/>
            <person name="Johnson J."/>
            <person name="Barry K.W."/>
            <person name="Grigoriev I.V."/>
            <person name="Nagy L."/>
            <person name="Hibbett D."/>
            <person name="Henrissat B."/>
            <person name="Matheny P.B."/>
            <person name="Labbe J."/>
            <person name="Martin F."/>
        </authorList>
    </citation>
    <scope>NUCLEOTIDE SEQUENCE</scope>
    <source>
        <strain evidence="1">HHB10654</strain>
    </source>
</reference>
<gene>
    <name evidence="1" type="ORF">BV25DRAFT_1821511</name>
</gene>
<dbReference type="EMBL" id="MU277194">
    <property type="protein sequence ID" value="KAI0065827.1"/>
    <property type="molecule type" value="Genomic_DNA"/>
</dbReference>
<comment type="caution">
    <text evidence="1">The sequence shown here is derived from an EMBL/GenBank/DDBJ whole genome shotgun (WGS) entry which is preliminary data.</text>
</comment>
<reference evidence="1" key="2">
    <citation type="journal article" date="2022" name="New Phytol.">
        <title>Evolutionary transition to the ectomycorrhizal habit in the genomes of a hyperdiverse lineage of mushroom-forming fungi.</title>
        <authorList>
            <person name="Looney B."/>
            <person name="Miyauchi S."/>
            <person name="Morin E."/>
            <person name="Drula E."/>
            <person name="Courty P.E."/>
            <person name="Kohler A."/>
            <person name="Kuo A."/>
            <person name="LaButti K."/>
            <person name="Pangilinan J."/>
            <person name="Lipzen A."/>
            <person name="Riley R."/>
            <person name="Andreopoulos W."/>
            <person name="He G."/>
            <person name="Johnson J."/>
            <person name="Nolan M."/>
            <person name="Tritt A."/>
            <person name="Barry K.W."/>
            <person name="Grigoriev I.V."/>
            <person name="Nagy L.G."/>
            <person name="Hibbett D."/>
            <person name="Henrissat B."/>
            <person name="Matheny P.B."/>
            <person name="Labbe J."/>
            <person name="Martin F.M."/>
        </authorList>
    </citation>
    <scope>NUCLEOTIDE SEQUENCE</scope>
    <source>
        <strain evidence="1">HHB10654</strain>
    </source>
</reference>
<name>A0ACB8TB99_9AGAM</name>
<dbReference type="Proteomes" id="UP000814140">
    <property type="component" value="Unassembled WGS sequence"/>
</dbReference>
<organism evidence="1 2">
    <name type="scientific">Artomyces pyxidatus</name>
    <dbReference type="NCBI Taxonomy" id="48021"/>
    <lineage>
        <taxon>Eukaryota</taxon>
        <taxon>Fungi</taxon>
        <taxon>Dikarya</taxon>
        <taxon>Basidiomycota</taxon>
        <taxon>Agaricomycotina</taxon>
        <taxon>Agaricomycetes</taxon>
        <taxon>Russulales</taxon>
        <taxon>Auriscalpiaceae</taxon>
        <taxon>Artomyces</taxon>
    </lineage>
</organism>
<protein>
    <submittedName>
        <fullName evidence="1">Uncharacterized protein</fullName>
    </submittedName>
</protein>
<proteinExistence type="predicted"/>
<evidence type="ECO:0000313" key="2">
    <source>
        <dbReference type="Proteomes" id="UP000814140"/>
    </source>
</evidence>
<sequence>MYTLTLYDGIARVFPSLHWLVLAPGNANGHPMILLVPFLQKVDPVRRKYAFISGVLVCGALYVHDIYGLSKPPWTHTKTFASKGCKATAQW</sequence>